<dbReference type="OrthoDB" id="2274698at2759"/>
<dbReference type="InterPro" id="IPR018823">
    <property type="entry name" value="ArAE_2_N"/>
</dbReference>
<organism evidence="4 5">
    <name type="scientific">Collybiopsis confluens</name>
    <dbReference type="NCBI Taxonomy" id="2823264"/>
    <lineage>
        <taxon>Eukaryota</taxon>
        <taxon>Fungi</taxon>
        <taxon>Dikarya</taxon>
        <taxon>Basidiomycota</taxon>
        <taxon>Agaricomycotina</taxon>
        <taxon>Agaricomycetes</taxon>
        <taxon>Agaricomycetidae</taxon>
        <taxon>Agaricales</taxon>
        <taxon>Marasmiineae</taxon>
        <taxon>Omphalotaceae</taxon>
        <taxon>Collybiopsis</taxon>
    </lineage>
</organism>
<dbReference type="AlphaFoldDB" id="A0A8H5CAV8"/>
<evidence type="ECO:0000256" key="1">
    <source>
        <dbReference type="SAM" id="MobiDB-lite"/>
    </source>
</evidence>
<evidence type="ECO:0000313" key="4">
    <source>
        <dbReference type="EMBL" id="KAF5337884.1"/>
    </source>
</evidence>
<dbReference type="Pfam" id="PF10337">
    <property type="entry name" value="ArAE_2_N"/>
    <property type="match status" value="1"/>
</dbReference>
<proteinExistence type="predicted"/>
<evidence type="ECO:0000259" key="2">
    <source>
        <dbReference type="Pfam" id="PF10337"/>
    </source>
</evidence>
<dbReference type="Proteomes" id="UP000518752">
    <property type="component" value="Unassembled WGS sequence"/>
</dbReference>
<name>A0A8H5CAV8_9AGAR</name>
<accession>A0A8H5CAV8</accession>
<evidence type="ECO:0000313" key="3">
    <source>
        <dbReference type="EMBL" id="KAF5332995.1"/>
    </source>
</evidence>
<dbReference type="EMBL" id="JAACJN010000784">
    <property type="protein sequence ID" value="KAF5332995.1"/>
    <property type="molecule type" value="Genomic_DNA"/>
</dbReference>
<feature type="region of interest" description="Disordered" evidence="1">
    <location>
        <begin position="1"/>
        <end position="79"/>
    </location>
</feature>
<gene>
    <name evidence="3" type="ORF">D9757_015457</name>
    <name evidence="4" type="ORF">D9757_015498</name>
</gene>
<feature type="compositionally biased region" description="Polar residues" evidence="1">
    <location>
        <begin position="53"/>
        <end position="74"/>
    </location>
</feature>
<feature type="region of interest" description="Disordered" evidence="1">
    <location>
        <begin position="100"/>
        <end position="156"/>
    </location>
</feature>
<sequence length="428" mass="45328">MLFDRVWTGHGARGLNSVENGNNDSPTGSASSGSGGWKPSRNTSTNSPSTDSAISYNDYRSTNSSSPVSGTISRSQSATVAPPSSAVHVSISVPPPPPLLPTSITISDQPISPLAGSPHPPVSAATSVSSGFDMGPRNSRPLPPGANSGPGTGSQERARCPFIPEAVTCCSWFWHFTWICRSYPTTASHPGPGPGPGPSQYQVLLVSTTPMRYYAGGDTTERFGCVIAIIFTLVVFPETMSHSALRTVCEQLERVEKAIAIQGEVMTAVQDIPMPGEKTRIEKLAPSQPLCENGGSQVSATLGMLSSEFSVGKWSSDDVQDVMEPLGSIVARSLGLQSFSKLVWRMQEPQRKAEDGPDSKAGTFNTTSTVISTSPKNAAAPSNDAYLLQEIVMFKASHPSPNKNLSLSDPCSLLSCSEPTSSRYQNRF</sequence>
<keyword evidence="5" id="KW-1185">Reference proteome</keyword>
<dbReference type="EMBL" id="JAACJN010000593">
    <property type="protein sequence ID" value="KAF5337884.1"/>
    <property type="molecule type" value="Genomic_DNA"/>
</dbReference>
<protein>
    <recommendedName>
        <fullName evidence="2">Putative ER transporter 6TM N-terminal domain-containing protein</fullName>
    </recommendedName>
</protein>
<feature type="domain" description="Putative ER transporter 6TM N-terminal" evidence="2">
    <location>
        <begin position="224"/>
        <end position="378"/>
    </location>
</feature>
<reference evidence="4 5" key="1">
    <citation type="journal article" date="2020" name="ISME J.">
        <title>Uncovering the hidden diversity of litter-decomposition mechanisms in mushroom-forming fungi.</title>
        <authorList>
            <person name="Floudas D."/>
            <person name="Bentzer J."/>
            <person name="Ahren D."/>
            <person name="Johansson T."/>
            <person name="Persson P."/>
            <person name="Tunlid A."/>
        </authorList>
    </citation>
    <scope>NUCLEOTIDE SEQUENCE [LARGE SCALE GENOMIC DNA]</scope>
    <source>
        <strain evidence="4 5">CBS 406.79</strain>
    </source>
</reference>
<feature type="compositionally biased region" description="Low complexity" evidence="1">
    <location>
        <begin position="39"/>
        <end position="52"/>
    </location>
</feature>
<evidence type="ECO:0000313" key="5">
    <source>
        <dbReference type="Proteomes" id="UP000518752"/>
    </source>
</evidence>
<feature type="compositionally biased region" description="Polar residues" evidence="1">
    <location>
        <begin position="17"/>
        <end position="27"/>
    </location>
</feature>
<comment type="caution">
    <text evidence="4">The sequence shown here is derived from an EMBL/GenBank/DDBJ whole genome shotgun (WGS) entry which is preliminary data.</text>
</comment>